<evidence type="ECO:0000313" key="2">
    <source>
        <dbReference type="Proteomes" id="UP000192276"/>
    </source>
</evidence>
<dbReference type="STRING" id="550983.A4R26_21740"/>
<protein>
    <recommendedName>
        <fullName evidence="3">DUF481 domain-containing protein</fullName>
    </recommendedName>
</protein>
<gene>
    <name evidence="1" type="ORF">A4R26_21740</name>
</gene>
<dbReference type="InterPro" id="IPR007433">
    <property type="entry name" value="DUF481"/>
</dbReference>
<dbReference type="Pfam" id="PF04338">
    <property type="entry name" value="DUF481"/>
    <property type="match status" value="1"/>
</dbReference>
<evidence type="ECO:0000313" key="1">
    <source>
        <dbReference type="EMBL" id="OQP59067.1"/>
    </source>
</evidence>
<name>A0A1V9FL99_9BACT</name>
<organism evidence="1 2">
    <name type="scientific">Niastella populi</name>
    <dbReference type="NCBI Taxonomy" id="550983"/>
    <lineage>
        <taxon>Bacteria</taxon>
        <taxon>Pseudomonadati</taxon>
        <taxon>Bacteroidota</taxon>
        <taxon>Chitinophagia</taxon>
        <taxon>Chitinophagales</taxon>
        <taxon>Chitinophagaceae</taxon>
        <taxon>Niastella</taxon>
    </lineage>
</organism>
<dbReference type="Proteomes" id="UP000192276">
    <property type="component" value="Unassembled WGS sequence"/>
</dbReference>
<dbReference type="EMBL" id="LWBP01000185">
    <property type="protein sequence ID" value="OQP59067.1"/>
    <property type="molecule type" value="Genomic_DNA"/>
</dbReference>
<keyword evidence="2" id="KW-1185">Reference proteome</keyword>
<accession>A0A1V9FL99</accession>
<reference evidence="2" key="1">
    <citation type="submission" date="2016-04" db="EMBL/GenBank/DDBJ databases">
        <authorList>
            <person name="Chen L."/>
            <person name="Zhuang W."/>
            <person name="Wang G."/>
        </authorList>
    </citation>
    <scope>NUCLEOTIDE SEQUENCE [LARGE SCALE GENOMIC DNA]</scope>
    <source>
        <strain evidence="2">208</strain>
    </source>
</reference>
<comment type="caution">
    <text evidence="1">The sequence shown here is derived from an EMBL/GenBank/DDBJ whole genome shotgun (WGS) entry which is preliminary data.</text>
</comment>
<evidence type="ECO:0008006" key="3">
    <source>
        <dbReference type="Google" id="ProtNLM"/>
    </source>
</evidence>
<sequence>MRRICIIAIGLCTMQLTGYTQFSDSVDYYINFAGTGNLNRTNTGTTYLLNNAMRFQVDKKKFSINSMASHVFGRNPNLKTNDDFLATLNLDILKAVQKFYYWGLAGYEKSFSLKVDNRFQAGAGVGFTFVDSPSANLELSDGFLFETTDLGIPDRTGRTSYQTVRNSLRLKFRFVIKEIFRFNGINFYQPAISDGRDYILKLNTNFSIRLYKWLNFTTSFNYNRQNITSTENLLMSYGLSLEKFF</sequence>
<proteinExistence type="predicted"/>
<dbReference type="AlphaFoldDB" id="A0A1V9FL99"/>